<accession>A0A2V2MWL6</accession>
<dbReference type="EMBL" id="QGMY01000006">
    <property type="protein sequence ID" value="PWR72554.1"/>
    <property type="molecule type" value="Genomic_DNA"/>
</dbReference>
<protein>
    <submittedName>
        <fullName evidence="3">Uncharacterized protein</fullName>
    </submittedName>
</protein>
<keyword evidence="2" id="KW-1133">Transmembrane helix</keyword>
<keyword evidence="2" id="KW-0812">Transmembrane</keyword>
<dbReference type="RefSeq" id="WP_109968066.1">
    <property type="nucleotide sequence ID" value="NZ_CP176093.1"/>
</dbReference>
<comment type="caution">
    <text evidence="3">The sequence shown here is derived from an EMBL/GenBank/DDBJ whole genome shotgun (WGS) entry which is preliminary data.</text>
</comment>
<name>A0A2V2MWL6_9EURY</name>
<keyword evidence="4" id="KW-1185">Reference proteome</keyword>
<organism evidence="3 4">
    <name type="scientific">Methanospirillum lacunae</name>
    <dbReference type="NCBI Taxonomy" id="668570"/>
    <lineage>
        <taxon>Archaea</taxon>
        <taxon>Methanobacteriati</taxon>
        <taxon>Methanobacteriota</taxon>
        <taxon>Stenosarchaea group</taxon>
        <taxon>Methanomicrobia</taxon>
        <taxon>Methanomicrobiales</taxon>
        <taxon>Methanospirillaceae</taxon>
        <taxon>Methanospirillum</taxon>
    </lineage>
</organism>
<dbReference type="GeneID" id="97548771"/>
<feature type="transmembrane region" description="Helical" evidence="2">
    <location>
        <begin position="14"/>
        <end position="31"/>
    </location>
</feature>
<proteinExistence type="predicted"/>
<evidence type="ECO:0000313" key="4">
    <source>
        <dbReference type="Proteomes" id="UP000245657"/>
    </source>
</evidence>
<evidence type="ECO:0000256" key="2">
    <source>
        <dbReference type="SAM" id="Phobius"/>
    </source>
</evidence>
<feature type="region of interest" description="Disordered" evidence="1">
    <location>
        <begin position="36"/>
        <end position="61"/>
    </location>
</feature>
<dbReference type="AlphaFoldDB" id="A0A2V2MWL6"/>
<keyword evidence="2" id="KW-0472">Membrane</keyword>
<gene>
    <name evidence="3" type="ORF">DK846_06185</name>
</gene>
<evidence type="ECO:0000256" key="1">
    <source>
        <dbReference type="SAM" id="MobiDB-lite"/>
    </source>
</evidence>
<sequence length="61" mass="6973">MILSPAFTSSYTPIWYLTLILWLLSELYLIYRDRNTTKSRTGDPGDISGLLSSPEWHSHAS</sequence>
<evidence type="ECO:0000313" key="3">
    <source>
        <dbReference type="EMBL" id="PWR72554.1"/>
    </source>
</evidence>
<dbReference type="Proteomes" id="UP000245657">
    <property type="component" value="Unassembled WGS sequence"/>
</dbReference>
<reference evidence="3 4" key="1">
    <citation type="submission" date="2018-05" db="EMBL/GenBank/DDBJ databases">
        <title>Draft genome of Methanospirillum lacunae Ki8-1.</title>
        <authorList>
            <person name="Dueholm M.S."/>
            <person name="Nielsen P.H."/>
            <person name="Bakmann L.F."/>
            <person name="Otzen D.E."/>
        </authorList>
    </citation>
    <scope>NUCLEOTIDE SEQUENCE [LARGE SCALE GENOMIC DNA]</scope>
    <source>
        <strain evidence="3 4">Ki8-1</strain>
    </source>
</reference>